<dbReference type="Gene3D" id="1.20.120.450">
    <property type="entry name" value="dinb family like domain"/>
    <property type="match status" value="1"/>
</dbReference>
<dbReference type="AlphaFoldDB" id="A0A554VS87"/>
<name>A0A554VS87_9FLAO</name>
<keyword evidence="1" id="KW-0645">Protease</keyword>
<comment type="caution">
    <text evidence="1">The sequence shown here is derived from an EMBL/GenBank/DDBJ whole genome shotgun (WGS) entry which is preliminary data.</text>
</comment>
<dbReference type="OrthoDB" id="837585at2"/>
<protein>
    <submittedName>
        <fullName evidence="1">Serine protease</fullName>
    </submittedName>
</protein>
<keyword evidence="1" id="KW-0378">Hydrolase</keyword>
<sequence>MSLLFFSITLHAQDTTTTNLPYAEIPDYPETYTAGSVAARLIDGLGFRYYWATEGLRDEDLQYKPSEKGRRCEETIDHIYDLSRVIVNATTKTINDPTIEQPEMNYAEKRKKTLENFKKARNILLKSNDLTDFKVVFKGKEKNTEFPFWNNINGPIADAIWHTGQVVLLRRASGNPFNSKVSVLTGKVRS</sequence>
<organism evidence="1 2">
    <name type="scientific">Aquimarina algiphila</name>
    <dbReference type="NCBI Taxonomy" id="2047982"/>
    <lineage>
        <taxon>Bacteria</taxon>
        <taxon>Pseudomonadati</taxon>
        <taxon>Bacteroidota</taxon>
        <taxon>Flavobacteriia</taxon>
        <taxon>Flavobacteriales</taxon>
        <taxon>Flavobacteriaceae</taxon>
        <taxon>Aquimarina</taxon>
    </lineage>
</organism>
<gene>
    <name evidence="1" type="ORF">FOF46_00430</name>
</gene>
<evidence type="ECO:0000313" key="1">
    <source>
        <dbReference type="EMBL" id="TSE11554.1"/>
    </source>
</evidence>
<dbReference type="Proteomes" id="UP000318833">
    <property type="component" value="Unassembled WGS sequence"/>
</dbReference>
<proteinExistence type="predicted"/>
<dbReference type="InterPro" id="IPR034660">
    <property type="entry name" value="DinB/YfiT-like"/>
</dbReference>
<evidence type="ECO:0000313" key="2">
    <source>
        <dbReference type="Proteomes" id="UP000318833"/>
    </source>
</evidence>
<accession>A0A554VS87</accession>
<dbReference type="GO" id="GO:0006508">
    <property type="term" value="P:proteolysis"/>
    <property type="evidence" value="ECO:0007669"/>
    <property type="project" value="UniProtKB-KW"/>
</dbReference>
<keyword evidence="2" id="KW-1185">Reference proteome</keyword>
<dbReference type="GO" id="GO:0008233">
    <property type="term" value="F:peptidase activity"/>
    <property type="evidence" value="ECO:0007669"/>
    <property type="project" value="UniProtKB-KW"/>
</dbReference>
<dbReference type="SUPFAM" id="SSF109854">
    <property type="entry name" value="DinB/YfiT-like putative metalloenzymes"/>
    <property type="match status" value="1"/>
</dbReference>
<dbReference type="EMBL" id="VLNR01000001">
    <property type="protein sequence ID" value="TSE11554.1"/>
    <property type="molecule type" value="Genomic_DNA"/>
</dbReference>
<reference evidence="1 2" key="1">
    <citation type="submission" date="2019-07" db="EMBL/GenBank/DDBJ databases">
        <title>The draft genome sequence of Aquimarina algiphila M91.</title>
        <authorList>
            <person name="Meng X."/>
        </authorList>
    </citation>
    <scope>NUCLEOTIDE SEQUENCE [LARGE SCALE GENOMIC DNA]</scope>
    <source>
        <strain evidence="1 2">M91</strain>
    </source>
</reference>